<accession>A0A1G2MCS5</accession>
<dbReference type="PANTHER" id="PTHR30121:SF6">
    <property type="entry name" value="SLR6007 PROTEIN"/>
    <property type="match status" value="1"/>
</dbReference>
<dbReference type="EMBL" id="MHRI01000005">
    <property type="protein sequence ID" value="OHA21697.1"/>
    <property type="molecule type" value="Genomic_DNA"/>
</dbReference>
<dbReference type="InterPro" id="IPR027417">
    <property type="entry name" value="P-loop_NTPase"/>
</dbReference>
<dbReference type="InterPro" id="IPR051162">
    <property type="entry name" value="T4SS_component"/>
</dbReference>
<evidence type="ECO:0000313" key="2">
    <source>
        <dbReference type="EMBL" id="OHA21697.1"/>
    </source>
</evidence>
<proteinExistence type="predicted"/>
<dbReference type="Pfam" id="PF01935">
    <property type="entry name" value="DUF87"/>
    <property type="match status" value="1"/>
</dbReference>
<dbReference type="InterPro" id="IPR002789">
    <property type="entry name" value="HerA_central"/>
</dbReference>
<protein>
    <recommendedName>
        <fullName evidence="1">Helicase HerA central domain-containing protein</fullName>
    </recommendedName>
</protein>
<dbReference type="CDD" id="cd01127">
    <property type="entry name" value="TrwB_TraG_TraD_VirD4"/>
    <property type="match status" value="2"/>
</dbReference>
<reference evidence="2 3" key="1">
    <citation type="journal article" date="2016" name="Nat. Commun.">
        <title>Thousands of microbial genomes shed light on interconnected biogeochemical processes in an aquifer system.</title>
        <authorList>
            <person name="Anantharaman K."/>
            <person name="Brown C.T."/>
            <person name="Hug L.A."/>
            <person name="Sharon I."/>
            <person name="Castelle C.J."/>
            <person name="Probst A.J."/>
            <person name="Thomas B.C."/>
            <person name="Singh A."/>
            <person name="Wilkins M.J."/>
            <person name="Karaoz U."/>
            <person name="Brodie E.L."/>
            <person name="Williams K.H."/>
            <person name="Hubbard S.S."/>
            <person name="Banfield J.F."/>
        </authorList>
    </citation>
    <scope>NUCLEOTIDE SEQUENCE [LARGE SCALE GENOMIC DNA]</scope>
</reference>
<dbReference type="SUPFAM" id="SSF52540">
    <property type="entry name" value="P-loop containing nucleoside triphosphate hydrolases"/>
    <property type="match status" value="1"/>
</dbReference>
<evidence type="ECO:0000313" key="3">
    <source>
        <dbReference type="Proteomes" id="UP000178121"/>
    </source>
</evidence>
<feature type="domain" description="Helicase HerA central" evidence="1">
    <location>
        <begin position="29"/>
        <end position="102"/>
    </location>
</feature>
<dbReference type="Proteomes" id="UP000178121">
    <property type="component" value="Unassembled WGS sequence"/>
</dbReference>
<dbReference type="PANTHER" id="PTHR30121">
    <property type="entry name" value="UNCHARACTERIZED PROTEIN YJGR-RELATED"/>
    <property type="match status" value="1"/>
</dbReference>
<evidence type="ECO:0000259" key="1">
    <source>
        <dbReference type="Pfam" id="PF01935"/>
    </source>
</evidence>
<organism evidence="2 3">
    <name type="scientific">Candidatus Taylorbacteria bacterium RIFCSPHIGHO2_01_FULL_51_15</name>
    <dbReference type="NCBI Taxonomy" id="1802304"/>
    <lineage>
        <taxon>Bacteria</taxon>
        <taxon>Candidatus Tayloriibacteriota</taxon>
    </lineage>
</organism>
<dbReference type="AlphaFoldDB" id="A0A1G2MCS5"/>
<gene>
    <name evidence="2" type="ORF">A2849_02240</name>
</gene>
<comment type="caution">
    <text evidence="2">The sequence shown here is derived from an EMBL/GenBank/DDBJ whole genome shotgun (WGS) entry which is preliminary data.</text>
</comment>
<sequence length="427" mass="47586">MNEDRITTLGLRDVWGGVQPFALSASDRRRHLLLLGKTGSGKTTLLKNLIVQDIRAGASVALIDPHGDLAQEILSHIPRSRSKDVVYFNPADFEHPIGLNLLSSCADDTRHLVSSGVVSAFKQIWKDSWGPRLEYLLYAGIATLVACPAASLLALPRLLTDGTYRRRMLRFVADPVVKSFWETEYSRYDSRLRSEIIAPVQNKVGQLLMAAPLRNILGQAKSSLSIPFIMERGRIFIANLSKGLLGEDKSSLLGSLLVTQFQLAALAREAMPEAKRRDCYLYVDEFQNVATDAFCSILSEARKYRLNLTLSHQFTTQLRPEVREAVFGNMGSIVAFRTGAADAELLSREFGSVYPMHEFTELSNYEVLVKLLAGGQAQEPFRGRTLPALIPQNPARSRDLIRLSQERFGTPRAVVESKIARWLSRQG</sequence>
<dbReference type="Gene3D" id="3.40.50.300">
    <property type="entry name" value="P-loop containing nucleotide triphosphate hydrolases"/>
    <property type="match status" value="2"/>
</dbReference>
<name>A0A1G2MCS5_9BACT</name>